<reference evidence="1" key="2">
    <citation type="submission" date="2006-12" db="EMBL/GenBank/DDBJ databases">
        <title>Complete sequence of Chromosome1 of Verminephrobacter eiseniae EF01-2.</title>
        <authorList>
            <consortium name="US DOE Joint Genome Institute"/>
            <person name="Copeland A."/>
            <person name="Lucas S."/>
            <person name="Lapidus A."/>
            <person name="Barry K."/>
            <person name="Detter J.C."/>
            <person name="Glavina del Rio T."/>
            <person name="Dalin E."/>
            <person name="Tice H."/>
            <person name="Pitluck S."/>
            <person name="Chertkov O."/>
            <person name="Brettin T."/>
            <person name="Bruce D."/>
            <person name="Han C."/>
            <person name="Tapia R."/>
            <person name="Gilna P."/>
            <person name="Schmutz J."/>
            <person name="Larimer F."/>
            <person name="Land M."/>
            <person name="Hauser L."/>
            <person name="Kyrpides N."/>
            <person name="Kim E."/>
            <person name="Stahl D."/>
            <person name="Richardson P."/>
        </authorList>
    </citation>
    <scope>NUCLEOTIDE SEQUENCE</scope>
    <source>
        <strain evidence="1">EF01-2</strain>
    </source>
</reference>
<evidence type="ECO:0000313" key="1">
    <source>
        <dbReference type="EMBL" id="ABM56228.1"/>
    </source>
</evidence>
<dbReference type="STRING" id="391735.Veis_0441"/>
<gene>
    <name evidence="1" type="ordered locus">Veis_0441</name>
    <name evidence="2" type="ordered locus">Veis_2494</name>
</gene>
<dbReference type="EMBL" id="CP000542">
    <property type="protein sequence ID" value="ABM58239.1"/>
    <property type="molecule type" value="Genomic_DNA"/>
</dbReference>
<proteinExistence type="predicted"/>
<dbReference type="HOGENOM" id="CLU_1146802_0_0_4"/>
<dbReference type="AlphaFoldDB" id="A1WF21"/>
<reference evidence="3" key="1">
    <citation type="submission" date="2006-12" db="EMBL/GenBank/DDBJ databases">
        <title>Complete sequence of chromosome 1 of Verminephrobacter eiseniae EF01-2.</title>
        <authorList>
            <person name="Copeland A."/>
            <person name="Lucas S."/>
            <person name="Lapidus A."/>
            <person name="Barry K."/>
            <person name="Detter J.C."/>
            <person name="Glavina del Rio T."/>
            <person name="Dalin E."/>
            <person name="Tice H."/>
            <person name="Pitluck S."/>
            <person name="Chertkov O."/>
            <person name="Brettin T."/>
            <person name="Bruce D."/>
            <person name="Han C."/>
            <person name="Tapia R."/>
            <person name="Gilna P."/>
            <person name="Schmutz J."/>
            <person name="Larimer F."/>
            <person name="Land M."/>
            <person name="Hauser L."/>
            <person name="Kyrpides N."/>
            <person name="Kim E."/>
            <person name="Stahl D."/>
            <person name="Richardson P."/>
        </authorList>
    </citation>
    <scope>NUCLEOTIDE SEQUENCE [LARGE SCALE GENOMIC DNA]</scope>
    <source>
        <strain evidence="3">EF01-2</strain>
    </source>
</reference>
<name>A1WF21_VEREI</name>
<dbReference type="EMBL" id="CP000542">
    <property type="protein sequence ID" value="ABM56228.1"/>
    <property type="molecule type" value="Genomic_DNA"/>
</dbReference>
<keyword evidence="3" id="KW-1185">Reference proteome</keyword>
<dbReference type="KEGG" id="vei:Veis_0441"/>
<dbReference type="GeneID" id="76463433"/>
<evidence type="ECO:0000313" key="2">
    <source>
        <dbReference type="EMBL" id="ABM58239.1"/>
    </source>
</evidence>
<accession>A1WF21</accession>
<protein>
    <submittedName>
        <fullName evidence="1">Uncharacterized protein</fullName>
    </submittedName>
</protein>
<dbReference type="Proteomes" id="UP000000374">
    <property type="component" value="Chromosome"/>
</dbReference>
<sequence>MNQLMGISFRKLALADANQVVASIGSLNCAIKVRGNSHNFCCIRIYSEAEDLQRIAITLLACAIGTQHQVYLPIDTGDLAEKWSYKWNPNPGNSFAKGIRITAVRPSIDQPKSFTYTPKSRLKRYPWSPWYKTCDPQTELPVFTLAGMPGETACPRLWDGRRDLREPYMVCIGGHPKALIRLARLLLDYSDANIPSDEDIVLETERGLQGVGPLSYEARFERVEPCRCPACVGDSS</sequence>
<organism evidence="1 3">
    <name type="scientific">Verminephrobacter eiseniae (strain EF01-2)</name>
    <dbReference type="NCBI Taxonomy" id="391735"/>
    <lineage>
        <taxon>Bacteria</taxon>
        <taxon>Pseudomonadati</taxon>
        <taxon>Pseudomonadota</taxon>
        <taxon>Betaproteobacteria</taxon>
        <taxon>Burkholderiales</taxon>
        <taxon>Comamonadaceae</taxon>
        <taxon>Verminephrobacter</taxon>
    </lineage>
</organism>
<dbReference type="KEGG" id="vei:Veis_2494"/>
<dbReference type="RefSeq" id="WP_011808245.1">
    <property type="nucleotide sequence ID" value="NC_008786.1"/>
</dbReference>
<evidence type="ECO:0000313" key="3">
    <source>
        <dbReference type="Proteomes" id="UP000000374"/>
    </source>
</evidence>